<feature type="compositionally biased region" description="Low complexity" evidence="1">
    <location>
        <begin position="7"/>
        <end position="20"/>
    </location>
</feature>
<proteinExistence type="predicted"/>
<evidence type="ECO:0000256" key="1">
    <source>
        <dbReference type="SAM" id="MobiDB-lite"/>
    </source>
</evidence>
<comment type="caution">
    <text evidence="2">The sequence shown here is derived from an EMBL/GenBank/DDBJ whole genome shotgun (WGS) entry which is preliminary data.</text>
</comment>
<feature type="region of interest" description="Disordered" evidence="1">
    <location>
        <begin position="1"/>
        <end position="21"/>
    </location>
</feature>
<accession>A0A9X4M3C4</accession>
<gene>
    <name evidence="2" type="ORF">NVS88_17075</name>
</gene>
<dbReference type="Proteomes" id="UP001152755">
    <property type="component" value="Unassembled WGS sequence"/>
</dbReference>
<evidence type="ECO:0000313" key="2">
    <source>
        <dbReference type="EMBL" id="MDG3016270.1"/>
    </source>
</evidence>
<evidence type="ECO:0000313" key="3">
    <source>
        <dbReference type="Proteomes" id="UP001152755"/>
    </source>
</evidence>
<name>A0A9X4M3C4_9ACTN</name>
<dbReference type="EMBL" id="JANRHA010000012">
    <property type="protein sequence ID" value="MDG3016270.1"/>
    <property type="molecule type" value="Genomic_DNA"/>
</dbReference>
<dbReference type="AlphaFoldDB" id="A0A9X4M3C4"/>
<sequence length="47" mass="4658">MATAENTTPPTADPSDPSTTINLIFQMFGGGSSSGSANVGNITSRVG</sequence>
<organism evidence="2 3">
    <name type="scientific">Speluncibacter jeojiensis</name>
    <dbReference type="NCBI Taxonomy" id="2710754"/>
    <lineage>
        <taxon>Bacteria</taxon>
        <taxon>Bacillati</taxon>
        <taxon>Actinomycetota</taxon>
        <taxon>Actinomycetes</taxon>
        <taxon>Mycobacteriales</taxon>
        <taxon>Speluncibacteraceae</taxon>
        <taxon>Speluncibacter</taxon>
    </lineage>
</organism>
<dbReference type="RefSeq" id="WP_277831505.1">
    <property type="nucleotide sequence ID" value="NZ_JAAIVF010000002.1"/>
</dbReference>
<keyword evidence="3" id="KW-1185">Reference proteome</keyword>
<protein>
    <submittedName>
        <fullName evidence="2">Uncharacterized protein</fullName>
    </submittedName>
</protein>
<reference evidence="2" key="1">
    <citation type="submission" date="2022-08" db="EMBL/GenBank/DDBJ databases">
        <title>Genome analysis of Corynebacteriales strain.</title>
        <authorList>
            <person name="Lee S.D."/>
        </authorList>
    </citation>
    <scope>NUCLEOTIDE SEQUENCE</scope>
    <source>
        <strain evidence="2">D3-21</strain>
    </source>
</reference>